<dbReference type="OrthoDB" id="9805604at2"/>
<dbReference type="PANTHER" id="PTHR21485:SF6">
    <property type="entry name" value="N-ACYLNEURAMINATE CYTIDYLYLTRANSFERASE-RELATED"/>
    <property type="match status" value="1"/>
</dbReference>
<dbReference type="EMBL" id="WTYE01000001">
    <property type="protein sequence ID" value="MXP33649.1"/>
    <property type="molecule type" value="Genomic_DNA"/>
</dbReference>
<protein>
    <submittedName>
        <fullName evidence="2">NTP transferase domain-containing protein</fullName>
    </submittedName>
</protein>
<gene>
    <name evidence="1" type="ORF">GRI94_03520</name>
    <name evidence="2" type="ORF">GRI94_17610</name>
</gene>
<keyword evidence="3" id="KW-1185">Reference proteome</keyword>
<dbReference type="InterPro" id="IPR003329">
    <property type="entry name" value="Cytidylyl_trans"/>
</dbReference>
<dbReference type="InterPro" id="IPR029044">
    <property type="entry name" value="Nucleotide-diphossugar_trans"/>
</dbReference>
<dbReference type="EMBL" id="WTYE01000001">
    <property type="protein sequence ID" value="MXP30889.1"/>
    <property type="molecule type" value="Genomic_DNA"/>
</dbReference>
<dbReference type="Pfam" id="PF02348">
    <property type="entry name" value="CTP_transf_3"/>
    <property type="match status" value="1"/>
</dbReference>
<dbReference type="SUPFAM" id="SSF53448">
    <property type="entry name" value="Nucleotide-diphospho-sugar transferases"/>
    <property type="match status" value="1"/>
</dbReference>
<accession>A0A845AVU7</accession>
<dbReference type="RefSeq" id="WP_160778389.1">
    <property type="nucleotide sequence ID" value="NZ_BAAAZF010000001.1"/>
</dbReference>
<dbReference type="CDD" id="cd02513">
    <property type="entry name" value="CMP-NeuAc_Synthase"/>
    <property type="match status" value="1"/>
</dbReference>
<keyword evidence="2" id="KW-0808">Transferase</keyword>
<proteinExistence type="predicted"/>
<dbReference type="Proteomes" id="UP000446786">
    <property type="component" value="Unassembled WGS sequence"/>
</dbReference>
<reference evidence="2 3" key="1">
    <citation type="submission" date="2019-12" db="EMBL/GenBank/DDBJ databases">
        <title>Genomic-based taxomic classification of the family Erythrobacteraceae.</title>
        <authorList>
            <person name="Xu L."/>
        </authorList>
    </citation>
    <scope>NUCLEOTIDE SEQUENCE [LARGE SCALE GENOMIC DNA]</scope>
    <source>
        <strain evidence="2 3">JCM 16677</strain>
    </source>
</reference>
<name>A0A845AVU7_9SPHN</name>
<dbReference type="GO" id="GO:0008781">
    <property type="term" value="F:N-acylneuraminate cytidylyltransferase activity"/>
    <property type="evidence" value="ECO:0007669"/>
    <property type="project" value="TreeGrafter"/>
</dbReference>
<dbReference type="PANTHER" id="PTHR21485">
    <property type="entry name" value="HAD SUPERFAMILY MEMBERS CMAS AND KDSC"/>
    <property type="match status" value="1"/>
</dbReference>
<dbReference type="InterPro" id="IPR050793">
    <property type="entry name" value="CMP-NeuNAc_synthase"/>
</dbReference>
<evidence type="ECO:0000313" key="2">
    <source>
        <dbReference type="EMBL" id="MXP33649.1"/>
    </source>
</evidence>
<evidence type="ECO:0000313" key="3">
    <source>
        <dbReference type="Proteomes" id="UP000446786"/>
    </source>
</evidence>
<dbReference type="AlphaFoldDB" id="A0A845AVU7"/>
<sequence>MTLALITARGGSKGIPRKNIRMIAGKPLIAWTIEAALSSRSIARVVVSTEDEEIASVARQYGADVPFMRPAELADDNASSQSVVAHACEQLPEYKDLVLLQPTSPLRTSEHIEGILELSRRTKTLSATSVTEVRDHPAIMYHCGEAGDMVPYAGEKKATRRQDLEQLFSLNGALYWVSVAWFLEHRALVSQDTRAYIMEAEDSVDVDDMLDWKFAEMLLRARHKSSQ</sequence>
<comment type="caution">
    <text evidence="2">The sequence shown here is derived from an EMBL/GenBank/DDBJ whole genome shotgun (WGS) entry which is preliminary data.</text>
</comment>
<dbReference type="Gene3D" id="3.90.550.10">
    <property type="entry name" value="Spore Coat Polysaccharide Biosynthesis Protein SpsA, Chain A"/>
    <property type="match status" value="1"/>
</dbReference>
<evidence type="ECO:0000313" key="1">
    <source>
        <dbReference type="EMBL" id="MXP30889.1"/>
    </source>
</evidence>
<organism evidence="2 3">
    <name type="scientific">Parerythrobacter jejuensis</name>
    <dbReference type="NCBI Taxonomy" id="795812"/>
    <lineage>
        <taxon>Bacteria</taxon>
        <taxon>Pseudomonadati</taxon>
        <taxon>Pseudomonadota</taxon>
        <taxon>Alphaproteobacteria</taxon>
        <taxon>Sphingomonadales</taxon>
        <taxon>Erythrobacteraceae</taxon>
        <taxon>Parerythrobacter</taxon>
    </lineage>
</organism>